<dbReference type="InterPro" id="IPR017871">
    <property type="entry name" value="ABC_transporter-like_CS"/>
</dbReference>
<evidence type="ECO:0000256" key="7">
    <source>
        <dbReference type="SAM" id="Phobius"/>
    </source>
</evidence>
<evidence type="ECO:0000256" key="3">
    <source>
        <dbReference type="ARBA" id="ARBA00022741"/>
    </source>
</evidence>
<feature type="domain" description="ABC transporter" evidence="8">
    <location>
        <begin position="344"/>
        <end position="581"/>
    </location>
</feature>
<dbReference type="PROSITE" id="PS50893">
    <property type="entry name" value="ABC_TRANSPORTER_2"/>
    <property type="match status" value="1"/>
</dbReference>
<dbReference type="Pfam" id="PF00664">
    <property type="entry name" value="ABC_membrane"/>
    <property type="match status" value="1"/>
</dbReference>
<evidence type="ECO:0000256" key="2">
    <source>
        <dbReference type="ARBA" id="ARBA00022692"/>
    </source>
</evidence>
<sequence>MTRERPPGGLRTVLDLVALAPAVRTRLRRAALLGVVGGVSAVAGFVSAAFAVGELFADHPSGEAVTAWACGALAGLVTGFACRLLAEHLAHEASYRLEVELRRALAGVLARMPLGEVQRLGSGRIKKIVQDDVKSLHNVVADALPFVGSGVAQPLAALLALGVVQWRLLLAVLLIVPVAMICLSLLSRDYTEQRERYNTASENVNAAVVEFVQGMPVVRTFDDGQASFGRFAAAVGEFTESVAGWLATSRASGLLTRLFIVPLPTLLVIAAGAVPMLEMGWIRPRDLLLGLLVGAMPIEAIAPLMHLTNYINDSKAGAIRIRELLDRPPLPEPEHPREPEGSAVALEQVVFRYAAERGEPVLDGIDLDIPAGTVCALVGPSGAGKSTVARLIPRFHDVDSGVVRVGGVDVRDIRSEVLLRHVALVFQDPFLVAGTVAENIRLARPGATDDEVRAAARAAAAHDFIVDELPEGYDSQVGERGGLLSGGQRQRITIARAILSEAPIVILDEATAFADPENEAAIQQALARLTRGRTVLIIAHRLNTIVDVDQIAVLDGGRIVERGRHADLVAAGGRYARLWACHTEAARWGLAAARTPNLEATR</sequence>
<dbReference type="InterPro" id="IPR003439">
    <property type="entry name" value="ABC_transporter-like_ATP-bd"/>
</dbReference>
<evidence type="ECO:0000256" key="4">
    <source>
        <dbReference type="ARBA" id="ARBA00022840"/>
    </source>
</evidence>
<evidence type="ECO:0000256" key="1">
    <source>
        <dbReference type="ARBA" id="ARBA00004651"/>
    </source>
</evidence>
<feature type="transmembrane region" description="Helical" evidence="7">
    <location>
        <begin position="254"/>
        <end position="275"/>
    </location>
</feature>
<evidence type="ECO:0000313" key="11">
    <source>
        <dbReference type="Proteomes" id="UP001206483"/>
    </source>
</evidence>
<feature type="domain" description="ABC transmembrane type-1" evidence="9">
    <location>
        <begin position="30"/>
        <end position="272"/>
    </location>
</feature>
<proteinExistence type="predicted"/>
<keyword evidence="11" id="KW-1185">Reference proteome</keyword>
<dbReference type="PROSITE" id="PS50929">
    <property type="entry name" value="ABC_TM1F"/>
    <property type="match status" value="1"/>
</dbReference>
<dbReference type="Gene3D" id="1.20.1560.10">
    <property type="entry name" value="ABC transporter type 1, transmembrane domain"/>
    <property type="match status" value="1"/>
</dbReference>
<evidence type="ECO:0000259" key="9">
    <source>
        <dbReference type="PROSITE" id="PS50929"/>
    </source>
</evidence>
<accession>A0ABT1IY74</accession>
<dbReference type="SUPFAM" id="SSF52540">
    <property type="entry name" value="P-loop containing nucleoside triphosphate hydrolases"/>
    <property type="match status" value="1"/>
</dbReference>
<keyword evidence="3" id="KW-0547">Nucleotide-binding</keyword>
<organism evidence="10 11">
    <name type="scientific">Kitasatospora paracochleata</name>
    <dbReference type="NCBI Taxonomy" id="58354"/>
    <lineage>
        <taxon>Bacteria</taxon>
        <taxon>Bacillati</taxon>
        <taxon>Actinomycetota</taxon>
        <taxon>Actinomycetes</taxon>
        <taxon>Kitasatosporales</taxon>
        <taxon>Streptomycetaceae</taxon>
        <taxon>Kitasatospora</taxon>
    </lineage>
</organism>
<feature type="transmembrane region" description="Helical" evidence="7">
    <location>
        <begin position="168"/>
        <end position="186"/>
    </location>
</feature>
<evidence type="ECO:0000313" key="10">
    <source>
        <dbReference type="EMBL" id="MCP2309476.1"/>
    </source>
</evidence>
<dbReference type="InterPro" id="IPR039421">
    <property type="entry name" value="Type_1_exporter"/>
</dbReference>
<dbReference type="PANTHER" id="PTHR24221">
    <property type="entry name" value="ATP-BINDING CASSETTE SUB-FAMILY B"/>
    <property type="match status" value="1"/>
</dbReference>
<keyword evidence="2 7" id="KW-0812">Transmembrane</keyword>
<name>A0ABT1IY74_9ACTN</name>
<evidence type="ECO:0000259" key="8">
    <source>
        <dbReference type="PROSITE" id="PS50893"/>
    </source>
</evidence>
<keyword evidence="4 10" id="KW-0067">ATP-binding</keyword>
<dbReference type="Pfam" id="PF00005">
    <property type="entry name" value="ABC_tran"/>
    <property type="match status" value="1"/>
</dbReference>
<dbReference type="InterPro" id="IPR003593">
    <property type="entry name" value="AAA+_ATPase"/>
</dbReference>
<dbReference type="InterPro" id="IPR027417">
    <property type="entry name" value="P-loop_NTPase"/>
</dbReference>
<feature type="transmembrane region" description="Helical" evidence="7">
    <location>
        <begin position="30"/>
        <end position="53"/>
    </location>
</feature>
<reference evidence="10 11" key="1">
    <citation type="submission" date="2022-06" db="EMBL/GenBank/DDBJ databases">
        <title>Sequencing the genomes of 1000 actinobacteria strains.</title>
        <authorList>
            <person name="Klenk H.-P."/>
        </authorList>
    </citation>
    <scope>NUCLEOTIDE SEQUENCE [LARGE SCALE GENOMIC DNA]</scope>
    <source>
        <strain evidence="10 11">DSM 41656</strain>
    </source>
</reference>
<dbReference type="EMBL" id="JAMZDX010000002">
    <property type="protein sequence ID" value="MCP2309476.1"/>
    <property type="molecule type" value="Genomic_DNA"/>
</dbReference>
<comment type="subcellular location">
    <subcellularLocation>
        <location evidence="1">Cell membrane</location>
        <topology evidence="1">Multi-pass membrane protein</topology>
    </subcellularLocation>
</comment>
<evidence type="ECO:0000256" key="5">
    <source>
        <dbReference type="ARBA" id="ARBA00022989"/>
    </source>
</evidence>
<dbReference type="PROSITE" id="PS00211">
    <property type="entry name" value="ABC_TRANSPORTER_1"/>
    <property type="match status" value="1"/>
</dbReference>
<dbReference type="Gene3D" id="3.40.50.300">
    <property type="entry name" value="P-loop containing nucleotide triphosphate hydrolases"/>
    <property type="match status" value="1"/>
</dbReference>
<dbReference type="PANTHER" id="PTHR24221:SF654">
    <property type="entry name" value="ATP-BINDING CASSETTE SUB-FAMILY B MEMBER 6"/>
    <property type="match status" value="1"/>
</dbReference>
<feature type="transmembrane region" description="Helical" evidence="7">
    <location>
        <begin position="143"/>
        <end position="162"/>
    </location>
</feature>
<gene>
    <name evidence="10" type="ORF">FHR36_002600</name>
</gene>
<dbReference type="SUPFAM" id="SSF90123">
    <property type="entry name" value="ABC transporter transmembrane region"/>
    <property type="match status" value="1"/>
</dbReference>
<feature type="transmembrane region" description="Helical" evidence="7">
    <location>
        <begin position="65"/>
        <end position="86"/>
    </location>
</feature>
<dbReference type="SMART" id="SM00382">
    <property type="entry name" value="AAA"/>
    <property type="match status" value="1"/>
</dbReference>
<dbReference type="RefSeq" id="WP_253796538.1">
    <property type="nucleotide sequence ID" value="NZ_BAAAUB010000025.1"/>
</dbReference>
<dbReference type="GO" id="GO:0005524">
    <property type="term" value="F:ATP binding"/>
    <property type="evidence" value="ECO:0007669"/>
    <property type="project" value="UniProtKB-KW"/>
</dbReference>
<keyword evidence="6 7" id="KW-0472">Membrane</keyword>
<comment type="caution">
    <text evidence="10">The sequence shown here is derived from an EMBL/GenBank/DDBJ whole genome shotgun (WGS) entry which is preliminary data.</text>
</comment>
<keyword evidence="5 7" id="KW-1133">Transmembrane helix</keyword>
<protein>
    <submittedName>
        <fullName evidence="10">ATP-binding cassette subfamily B protein</fullName>
    </submittedName>
</protein>
<evidence type="ECO:0000256" key="6">
    <source>
        <dbReference type="ARBA" id="ARBA00023136"/>
    </source>
</evidence>
<dbReference type="Proteomes" id="UP001206483">
    <property type="component" value="Unassembled WGS sequence"/>
</dbReference>
<dbReference type="InterPro" id="IPR011527">
    <property type="entry name" value="ABC1_TM_dom"/>
</dbReference>
<dbReference type="InterPro" id="IPR036640">
    <property type="entry name" value="ABC1_TM_sf"/>
</dbReference>